<feature type="transmembrane region" description="Helical" evidence="13">
    <location>
        <begin position="12"/>
        <end position="31"/>
    </location>
</feature>
<comment type="subcellular location">
    <subcellularLocation>
        <location evidence="2">Cell membrane</location>
        <topology evidence="2">Multi-pass membrane protein</topology>
    </subcellularLocation>
</comment>
<dbReference type="PANTHER" id="PTHR43547">
    <property type="entry name" value="TWO-COMPONENT HISTIDINE KINASE"/>
    <property type="match status" value="1"/>
</dbReference>
<dbReference type="InterPro" id="IPR000014">
    <property type="entry name" value="PAS"/>
</dbReference>
<evidence type="ECO:0000259" key="14">
    <source>
        <dbReference type="PROSITE" id="PS50109"/>
    </source>
</evidence>
<evidence type="ECO:0000259" key="15">
    <source>
        <dbReference type="PROSITE" id="PS50112"/>
    </source>
</evidence>
<evidence type="ECO:0000256" key="12">
    <source>
        <dbReference type="ARBA" id="ARBA00023012"/>
    </source>
</evidence>
<dbReference type="PROSITE" id="PS50112">
    <property type="entry name" value="PAS"/>
    <property type="match status" value="1"/>
</dbReference>
<dbReference type="Proteomes" id="UP000250223">
    <property type="component" value="Unassembled WGS sequence"/>
</dbReference>
<name>A0A2X2WEU0_CLOCO</name>
<evidence type="ECO:0000256" key="11">
    <source>
        <dbReference type="ARBA" id="ARBA00022989"/>
    </source>
</evidence>
<feature type="transmembrane region" description="Helical" evidence="13">
    <location>
        <begin position="172"/>
        <end position="194"/>
    </location>
</feature>
<dbReference type="Gene3D" id="1.10.287.130">
    <property type="match status" value="1"/>
</dbReference>
<dbReference type="GO" id="GO:0005524">
    <property type="term" value="F:ATP binding"/>
    <property type="evidence" value="ECO:0007669"/>
    <property type="project" value="UniProtKB-KW"/>
</dbReference>
<accession>A0A2X2WEU0</accession>
<evidence type="ECO:0000313" key="17">
    <source>
        <dbReference type="Proteomes" id="UP000250223"/>
    </source>
</evidence>
<evidence type="ECO:0000256" key="7">
    <source>
        <dbReference type="ARBA" id="ARBA00022692"/>
    </source>
</evidence>
<keyword evidence="6 16" id="KW-0808">Transferase</keyword>
<dbReference type="PRINTS" id="PR00344">
    <property type="entry name" value="BCTRLSENSOR"/>
</dbReference>
<keyword evidence="4" id="KW-1003">Cell membrane</keyword>
<evidence type="ECO:0000256" key="13">
    <source>
        <dbReference type="SAM" id="Phobius"/>
    </source>
</evidence>
<dbReference type="Pfam" id="PF02518">
    <property type="entry name" value="HATPase_c"/>
    <property type="match status" value="1"/>
</dbReference>
<dbReference type="Gene3D" id="3.30.450.20">
    <property type="entry name" value="PAS domain"/>
    <property type="match status" value="2"/>
</dbReference>
<comment type="catalytic activity">
    <reaction evidence="1">
        <text>ATP + protein L-histidine = ADP + protein N-phospho-L-histidine.</text>
        <dbReference type="EC" id="2.7.13.3"/>
    </reaction>
</comment>
<keyword evidence="11 13" id="KW-1133">Transmembrane helix</keyword>
<sequence length="526" mass="59084">MKKDITLKKKIIIFNIVITLVCLIVTVIYMVQLRLSWLRQDMEENLMSVSKIISKSPLVKGSLQQHKTTKQLQEYIKDIVIISRNIDNIVIMDLNGTTYAKSNMEGKLNFIDNANMGELAIKKNKDDIKDNIQSFGKVIISFVVVKDEKEDPIGFVISTLKIKHIEKSKYEVAMVLFLVILSGLLIGTVGALIISRSIKDSLLGYDAEQISKLFLQKQEVIDTLEDGIIAVDKDMNINFLNKSAKNILNKDDKEIIGYNISDIIPNINKEIGYNKELHIEDTIALVNKIPIMEGENFVGLVIILKDKTEVTKLAEEITGVRQVVEALRANNHEFSNKLHVILGLIQINELDKAKKYILNQTKVYQKKISIVMNRIHEPTIAALMLGKISRAKEMGVNLIIDENSNLGKDNKNISAHFLVTVIGNLLENAIEAVSICDSDEKIVKIFIKDEKHKIIIEIEDTGGGIEEKYRQYIFNRGFSTKGEGRGRGLHIVKGSVENLNGNIELSTNVGLGSKFIVLVPKEDLHG</sequence>
<dbReference type="InterPro" id="IPR029151">
    <property type="entry name" value="Sensor-like_sf"/>
</dbReference>
<dbReference type="CDD" id="cd00130">
    <property type="entry name" value="PAS"/>
    <property type="match status" value="1"/>
</dbReference>
<keyword evidence="9 16" id="KW-0418">Kinase</keyword>
<dbReference type="InterPro" id="IPR016120">
    <property type="entry name" value="Sig_transdc_His_kin_SpoOB"/>
</dbReference>
<evidence type="ECO:0000256" key="5">
    <source>
        <dbReference type="ARBA" id="ARBA00022553"/>
    </source>
</evidence>
<proteinExistence type="predicted"/>
<dbReference type="GO" id="GO:0000155">
    <property type="term" value="F:phosphorelay sensor kinase activity"/>
    <property type="evidence" value="ECO:0007669"/>
    <property type="project" value="InterPro"/>
</dbReference>
<keyword evidence="8" id="KW-0547">Nucleotide-binding</keyword>
<keyword evidence="5" id="KW-0597">Phosphoprotein</keyword>
<dbReference type="Pfam" id="PF14689">
    <property type="entry name" value="SPOB_a"/>
    <property type="match status" value="1"/>
</dbReference>
<dbReference type="SMART" id="SM00387">
    <property type="entry name" value="HATPase_c"/>
    <property type="match status" value="1"/>
</dbReference>
<organism evidence="16 17">
    <name type="scientific">Clostridium cochlearium</name>
    <dbReference type="NCBI Taxonomy" id="1494"/>
    <lineage>
        <taxon>Bacteria</taxon>
        <taxon>Bacillati</taxon>
        <taxon>Bacillota</taxon>
        <taxon>Clostridia</taxon>
        <taxon>Eubacteriales</taxon>
        <taxon>Clostridiaceae</taxon>
        <taxon>Clostridium</taxon>
    </lineage>
</organism>
<dbReference type="InterPro" id="IPR003594">
    <property type="entry name" value="HATPase_dom"/>
</dbReference>
<evidence type="ECO:0000256" key="4">
    <source>
        <dbReference type="ARBA" id="ARBA00022475"/>
    </source>
</evidence>
<evidence type="ECO:0000256" key="1">
    <source>
        <dbReference type="ARBA" id="ARBA00000085"/>
    </source>
</evidence>
<dbReference type="GO" id="GO:0005886">
    <property type="term" value="C:plasma membrane"/>
    <property type="evidence" value="ECO:0007669"/>
    <property type="project" value="UniProtKB-SubCell"/>
</dbReference>
<keyword evidence="13" id="KW-0472">Membrane</keyword>
<dbReference type="InterPro" id="IPR005467">
    <property type="entry name" value="His_kinase_dom"/>
</dbReference>
<dbReference type="InterPro" id="IPR039506">
    <property type="entry name" value="SPOB_a"/>
</dbReference>
<feature type="domain" description="PAS" evidence="15">
    <location>
        <begin position="219"/>
        <end position="264"/>
    </location>
</feature>
<dbReference type="SUPFAM" id="SSF55874">
    <property type="entry name" value="ATPase domain of HSP90 chaperone/DNA topoisomerase II/histidine kinase"/>
    <property type="match status" value="1"/>
</dbReference>
<dbReference type="GO" id="GO:0006355">
    <property type="term" value="P:regulation of DNA-templated transcription"/>
    <property type="evidence" value="ECO:0007669"/>
    <property type="project" value="InterPro"/>
</dbReference>
<dbReference type="PROSITE" id="PS50109">
    <property type="entry name" value="HIS_KIN"/>
    <property type="match status" value="1"/>
</dbReference>
<reference evidence="16 17" key="1">
    <citation type="submission" date="2018-06" db="EMBL/GenBank/DDBJ databases">
        <authorList>
            <consortium name="Pathogen Informatics"/>
            <person name="Doyle S."/>
        </authorList>
    </citation>
    <scope>NUCLEOTIDE SEQUENCE [LARGE SCALE GENOMIC DNA]</scope>
    <source>
        <strain evidence="16 17">NCTC13028</strain>
    </source>
</reference>
<keyword evidence="7 13" id="KW-0812">Transmembrane</keyword>
<dbReference type="EC" id="2.7.13.3" evidence="3"/>
<dbReference type="Pfam" id="PF00989">
    <property type="entry name" value="PAS"/>
    <property type="match status" value="1"/>
</dbReference>
<dbReference type="InterPro" id="IPR036890">
    <property type="entry name" value="HATPase_C_sf"/>
</dbReference>
<dbReference type="SUPFAM" id="SSF103190">
    <property type="entry name" value="Sensory domain-like"/>
    <property type="match status" value="1"/>
</dbReference>
<evidence type="ECO:0000256" key="8">
    <source>
        <dbReference type="ARBA" id="ARBA00022741"/>
    </source>
</evidence>
<dbReference type="RefSeq" id="WP_111921768.1">
    <property type="nucleotide sequence ID" value="NZ_JAHLNT010000010.1"/>
</dbReference>
<evidence type="ECO:0000256" key="10">
    <source>
        <dbReference type="ARBA" id="ARBA00022840"/>
    </source>
</evidence>
<keyword evidence="12" id="KW-0902">Two-component regulatory system</keyword>
<dbReference type="EMBL" id="UAWC01000026">
    <property type="protein sequence ID" value="SQB36073.1"/>
    <property type="molecule type" value="Genomic_DNA"/>
</dbReference>
<dbReference type="SUPFAM" id="SSF55890">
    <property type="entry name" value="Sporulation response regulatory protein Spo0B"/>
    <property type="match status" value="1"/>
</dbReference>
<dbReference type="AlphaFoldDB" id="A0A2X2WEU0"/>
<dbReference type="Gene3D" id="3.30.565.10">
    <property type="entry name" value="Histidine kinase-like ATPase, C-terminal domain"/>
    <property type="match status" value="1"/>
</dbReference>
<dbReference type="PANTHER" id="PTHR43547:SF3">
    <property type="entry name" value="SENSOR PROTEIN CITS"/>
    <property type="match status" value="1"/>
</dbReference>
<keyword evidence="10" id="KW-0067">ATP-binding</keyword>
<feature type="domain" description="Histidine kinase" evidence="14">
    <location>
        <begin position="329"/>
        <end position="523"/>
    </location>
</feature>
<evidence type="ECO:0000313" key="16">
    <source>
        <dbReference type="EMBL" id="SQB36073.1"/>
    </source>
</evidence>
<dbReference type="InterPro" id="IPR004358">
    <property type="entry name" value="Sig_transdc_His_kin-like_C"/>
</dbReference>
<protein>
    <recommendedName>
        <fullName evidence="3">histidine kinase</fullName>
        <ecNumber evidence="3">2.7.13.3</ecNumber>
    </recommendedName>
</protein>
<evidence type="ECO:0000256" key="9">
    <source>
        <dbReference type="ARBA" id="ARBA00022777"/>
    </source>
</evidence>
<dbReference type="InterPro" id="IPR013767">
    <property type="entry name" value="PAS_fold"/>
</dbReference>
<gene>
    <name evidence="16" type="primary">dcuS</name>
    <name evidence="16" type="ORF">NCTC13028_02298</name>
</gene>
<dbReference type="SUPFAM" id="SSF55785">
    <property type="entry name" value="PYP-like sensor domain (PAS domain)"/>
    <property type="match status" value="1"/>
</dbReference>
<evidence type="ECO:0000256" key="6">
    <source>
        <dbReference type="ARBA" id="ARBA00022679"/>
    </source>
</evidence>
<dbReference type="InterPro" id="IPR035965">
    <property type="entry name" value="PAS-like_dom_sf"/>
</dbReference>
<evidence type="ECO:0000256" key="3">
    <source>
        <dbReference type="ARBA" id="ARBA00012438"/>
    </source>
</evidence>
<evidence type="ECO:0000256" key="2">
    <source>
        <dbReference type="ARBA" id="ARBA00004651"/>
    </source>
</evidence>